<protein>
    <recommendedName>
        <fullName evidence="6">DUF5117 domain-containing protein</fullName>
    </recommendedName>
</protein>
<dbReference type="RefSeq" id="WP_112377194.1">
    <property type="nucleotide sequence ID" value="NZ_CP030104.1"/>
</dbReference>
<dbReference type="SUPFAM" id="SSF55486">
    <property type="entry name" value="Metalloproteases ('zincins'), catalytic domain"/>
    <property type="match status" value="1"/>
</dbReference>
<dbReference type="Proteomes" id="UP000248536">
    <property type="component" value="Chromosome"/>
</dbReference>
<dbReference type="InterPro" id="IPR024079">
    <property type="entry name" value="MetalloPept_cat_dom_sf"/>
</dbReference>
<organism evidence="4 5">
    <name type="scientific">Flagellimonas maritima</name>
    <dbReference type="NCBI Taxonomy" id="1383885"/>
    <lineage>
        <taxon>Bacteria</taxon>
        <taxon>Pseudomonadati</taxon>
        <taxon>Bacteroidota</taxon>
        <taxon>Flavobacteriia</taxon>
        <taxon>Flavobacteriales</taxon>
        <taxon>Flavobacteriaceae</taxon>
        <taxon>Flagellimonas</taxon>
    </lineage>
</organism>
<dbReference type="KEGG" id="spon:HME9304_00623"/>
<feature type="domain" description="DUF5117" evidence="3">
    <location>
        <begin position="84"/>
        <end position="246"/>
    </location>
</feature>
<evidence type="ECO:0000259" key="3">
    <source>
        <dbReference type="Pfam" id="PF17148"/>
    </source>
</evidence>
<feature type="chain" id="PRO_5016247186" description="DUF5117 domain-containing protein" evidence="1">
    <location>
        <begin position="19"/>
        <end position="774"/>
    </location>
</feature>
<dbReference type="PANTHER" id="PTHR38478">
    <property type="entry name" value="PEPTIDASE M1A AND M12B"/>
    <property type="match status" value="1"/>
</dbReference>
<evidence type="ECO:0000313" key="4">
    <source>
        <dbReference type="EMBL" id="AWX43632.1"/>
    </source>
</evidence>
<sequence length="774" mass="88602">MKHFILLLFFALYMSAHADNQVYVAQGLVPTAGFLDDESFLTSFMEGDQLYLKVPKMILDKPMLFVCHSDKRRSHMQVVWSLLRDKILLKSQSIKSTAGVILPVAKNLTLMDNVIAAFPIEKNGGKQGSYCINITDLVLQQDIAWPQWFGVSFGKPISDISLLLEAKNLENEVIIKTRRGMVKYKSKVSVPLYFGFCALGKPIKGRRYDYRMGFINEHFQDITHGIQVNGVHNNRANISRWRLEKKDSDQSISVPLKPITFILSPEIPKKWRSFVKAGIMEWLPAFEAAGFKDAIVVSEVDSLSDWQRNSIGNNIVYWGRERYFRDSYHKEYGGTATLVTDYRTGEILKSDIFLNATRQNLENRYFTRAAPLDKRAQSFPFPDALIGRLFQCLAAHETGHALGLNDGNFGEYSYPVDKMNDTDWLGTMGHTPSIMNYTRPNNIAQPEDGIPPSLLVQKVGPADIYAICWAYREFPSKTSPDAESAALEDMIRLQDSISWYRYNDSQFEIIGPGRTDEVVETNDPVKSTVLALKNLERVIELIPGVCADQKDNARLIRLYNKSVELWYHHMRHVVSVIGGHGIHYKSINQPGRMFVPIPLKSQWEALDFLMHNAFNPPKWLTDPKFHARTRHSTFPDKVLEYEQRLVMELIRSSRLKRLEQMENTFGNQGLVQDYLGQLQFGLFMELWEDFGNVGRRRQQIQMTYIEALVGALETKVSGFDPNGQFFAYTDYSKGLLMLQLMDLKTDIEKGLKKNRNVATLGHWQLCLKKINTSL</sequence>
<dbReference type="GO" id="GO:0008237">
    <property type="term" value="F:metallopeptidase activity"/>
    <property type="evidence" value="ECO:0007669"/>
    <property type="project" value="InterPro"/>
</dbReference>
<evidence type="ECO:0000259" key="2">
    <source>
        <dbReference type="Pfam" id="PF16313"/>
    </source>
</evidence>
<dbReference type="InterPro" id="IPR033413">
    <property type="entry name" value="DUF5117"/>
</dbReference>
<dbReference type="InterPro" id="IPR032534">
    <property type="entry name" value="EcxA_zinc-bd"/>
</dbReference>
<keyword evidence="5" id="KW-1185">Reference proteome</keyword>
<dbReference type="EMBL" id="CP030104">
    <property type="protein sequence ID" value="AWX43632.1"/>
    <property type="molecule type" value="Genomic_DNA"/>
</dbReference>
<gene>
    <name evidence="4" type="ORF">HME9304_00623</name>
</gene>
<proteinExistence type="predicted"/>
<dbReference type="OrthoDB" id="9776599at2"/>
<keyword evidence="1" id="KW-0732">Signal</keyword>
<evidence type="ECO:0000313" key="5">
    <source>
        <dbReference type="Proteomes" id="UP000248536"/>
    </source>
</evidence>
<dbReference type="AlphaFoldDB" id="A0A2Z4LPC7"/>
<dbReference type="Pfam" id="PF17148">
    <property type="entry name" value="DUF5117"/>
    <property type="match status" value="1"/>
</dbReference>
<dbReference type="Gene3D" id="3.40.390.10">
    <property type="entry name" value="Collagenase (Catalytic Domain)"/>
    <property type="match status" value="1"/>
</dbReference>
<feature type="signal peptide" evidence="1">
    <location>
        <begin position="1"/>
        <end position="18"/>
    </location>
</feature>
<dbReference type="PANTHER" id="PTHR38478:SF1">
    <property type="entry name" value="ZINC DEPENDENT METALLOPROTEASE DOMAIN LIPOPROTEIN"/>
    <property type="match status" value="1"/>
</dbReference>
<name>A0A2Z4LPC7_9FLAO</name>
<dbReference type="Pfam" id="PF16313">
    <property type="entry name" value="DUF4953"/>
    <property type="match status" value="1"/>
</dbReference>
<accession>A0A2Z4LPC7</accession>
<evidence type="ECO:0008006" key="6">
    <source>
        <dbReference type="Google" id="ProtNLM"/>
    </source>
</evidence>
<feature type="domain" description="EcxA zinc-binding" evidence="2">
    <location>
        <begin position="380"/>
        <end position="686"/>
    </location>
</feature>
<reference evidence="4 5" key="1">
    <citation type="submission" date="2018-06" db="EMBL/GenBank/DDBJ databases">
        <title>Spongiibacterium sp. HME9304 Genome sequencing and assembly.</title>
        <authorList>
            <person name="Kang H."/>
            <person name="Kim H."/>
            <person name="Joh K."/>
        </authorList>
    </citation>
    <scope>NUCLEOTIDE SEQUENCE [LARGE SCALE GENOMIC DNA]</scope>
    <source>
        <strain evidence="4 5">HME9304</strain>
    </source>
</reference>
<evidence type="ECO:0000256" key="1">
    <source>
        <dbReference type="SAM" id="SignalP"/>
    </source>
</evidence>